<dbReference type="GO" id="GO:0003677">
    <property type="term" value="F:DNA binding"/>
    <property type="evidence" value="ECO:0007669"/>
    <property type="project" value="UniProtKB-KW"/>
</dbReference>
<evidence type="ECO:0000313" key="1">
    <source>
        <dbReference type="EMBL" id="PHG83645.1"/>
    </source>
</evidence>
<dbReference type="EMBL" id="NUUR01000010">
    <property type="protein sequence ID" value="PHG83645.1"/>
    <property type="molecule type" value="Genomic_DNA"/>
</dbReference>
<feature type="non-terminal residue" evidence="1">
    <location>
        <position position="1"/>
    </location>
</feature>
<dbReference type="AlphaFoldDB" id="A0A9X7E9N5"/>
<proteinExistence type="predicted"/>
<keyword evidence="1" id="KW-0238">DNA-binding</keyword>
<gene>
    <name evidence="1" type="ORF">COI69_04610</name>
</gene>
<sequence length="98" mass="11284">IARAKIILNIHFYLSGILETPRVSYAVANKKFIISENSNPEDEVEWPGIVFTPYEKIIENVMKYIELPEERKKLAGKAYNHFEANESLGTLSLRDETK</sequence>
<comment type="caution">
    <text evidence="1">The sequence shown here is derived from an EMBL/GenBank/DDBJ whole genome shotgun (WGS) entry which is preliminary data.</text>
</comment>
<protein>
    <submittedName>
        <fullName evidence="1">DNA-binding protein</fullName>
    </submittedName>
</protein>
<accession>A0A9X7E9N5</accession>
<reference evidence="1 2" key="1">
    <citation type="submission" date="2017-09" db="EMBL/GenBank/DDBJ databases">
        <title>Large-scale bioinformatics analysis of Bacillus genomes uncovers conserved roles of natural products in bacterial physiology.</title>
        <authorList>
            <consortium name="Agbiome Team Llc"/>
            <person name="Bleich R.M."/>
            <person name="Grubbs K.J."/>
            <person name="Santa Maria K.C."/>
            <person name="Allen S.E."/>
            <person name="Farag S."/>
            <person name="Shank E.A."/>
            <person name="Bowers A."/>
        </authorList>
    </citation>
    <scope>NUCLEOTIDE SEQUENCE [LARGE SCALE GENOMIC DNA]</scope>
    <source>
        <strain evidence="1 2">AFS029792</strain>
    </source>
</reference>
<evidence type="ECO:0000313" key="2">
    <source>
        <dbReference type="Proteomes" id="UP000225135"/>
    </source>
</evidence>
<name>A0A9X7E9N5_BACCE</name>
<dbReference type="Proteomes" id="UP000225135">
    <property type="component" value="Unassembled WGS sequence"/>
</dbReference>
<organism evidence="1 2">
    <name type="scientific">Bacillus cereus</name>
    <dbReference type="NCBI Taxonomy" id="1396"/>
    <lineage>
        <taxon>Bacteria</taxon>
        <taxon>Bacillati</taxon>
        <taxon>Bacillota</taxon>
        <taxon>Bacilli</taxon>
        <taxon>Bacillales</taxon>
        <taxon>Bacillaceae</taxon>
        <taxon>Bacillus</taxon>
        <taxon>Bacillus cereus group</taxon>
    </lineage>
</organism>